<gene>
    <name evidence="1" type="ORF">L3V18_05940</name>
</gene>
<dbReference type="Gene3D" id="1.20.910.10">
    <property type="entry name" value="Heme oxygenase-like"/>
    <property type="match status" value="1"/>
</dbReference>
<sequence>MDVDPIVTPQIARLRRGLECHGVFDELRSIEALRAFMQVHVFAVWDFMSLVKRLQQDLTCVRLPWMPPSDPASARLINDIVLAEESDVDAEGRPASHLDLYLAAMRDVGASTESFSRFLQALERGVASEQALIDADAPVFVRNFVLDTLRTATGASTLEVAASFLYGRENIIPGMFQGLLARWGLDTATAPGFVYYLERHIELDADEHGPAAARMIGTMLARQPQGLSRARQAARDALHARHALWDGTETLLRKLRGKTFREESPEERVPA</sequence>
<evidence type="ECO:0000313" key="2">
    <source>
        <dbReference type="Proteomes" id="UP001430796"/>
    </source>
</evidence>
<protein>
    <submittedName>
        <fullName evidence="1">DUF3050 domain-containing protein</fullName>
    </submittedName>
</protein>
<reference evidence="1" key="2">
    <citation type="submission" date="2022-01" db="EMBL/GenBank/DDBJ databases">
        <authorList>
            <person name="Zhou L.Y."/>
        </authorList>
    </citation>
    <scope>NUCLEOTIDE SEQUENCE</scope>
    <source>
        <strain evidence="1">TLK-CK17</strain>
    </source>
</reference>
<dbReference type="Pfam" id="PF11251">
    <property type="entry name" value="DUF3050"/>
    <property type="match status" value="1"/>
</dbReference>
<keyword evidence="2" id="KW-1185">Reference proteome</keyword>
<name>A0ABS9HTC2_9GAMM</name>
<accession>A0ABS9HTC2</accession>
<dbReference type="SUPFAM" id="SSF48613">
    <property type="entry name" value="Heme oxygenase-like"/>
    <property type="match status" value="1"/>
</dbReference>
<dbReference type="Proteomes" id="UP001430796">
    <property type="component" value="Unassembled WGS sequence"/>
</dbReference>
<reference evidence="1" key="1">
    <citation type="submission" date="2022-01" db="EMBL/GenBank/DDBJ databases">
        <title>Lysobacter chinensis sp. nov., a bacterium isolated from cow dung compost.</title>
        <authorList>
            <person name="Liu Y."/>
        </authorList>
    </citation>
    <scope>NUCLEOTIDE SEQUENCE</scope>
    <source>
        <strain evidence="1">TLK-CK17</strain>
    </source>
</reference>
<organism evidence="1 2">
    <name type="scientific">Marilutibacter chinensis</name>
    <dbReference type="NCBI Taxonomy" id="2912247"/>
    <lineage>
        <taxon>Bacteria</taxon>
        <taxon>Pseudomonadati</taxon>
        <taxon>Pseudomonadota</taxon>
        <taxon>Gammaproteobacteria</taxon>
        <taxon>Lysobacterales</taxon>
        <taxon>Lysobacteraceae</taxon>
        <taxon>Marilutibacter</taxon>
    </lineage>
</organism>
<dbReference type="RefSeq" id="WP_237053775.1">
    <property type="nucleotide sequence ID" value="NZ_JAKJPO010000003.1"/>
</dbReference>
<dbReference type="InterPro" id="IPR024423">
    <property type="entry name" value="DUF3050"/>
</dbReference>
<evidence type="ECO:0000313" key="1">
    <source>
        <dbReference type="EMBL" id="MCF7221332.1"/>
    </source>
</evidence>
<dbReference type="InterPro" id="IPR016084">
    <property type="entry name" value="Haem_Oase-like_multi-hlx"/>
</dbReference>
<dbReference type="EMBL" id="JAKJPO010000003">
    <property type="protein sequence ID" value="MCF7221332.1"/>
    <property type="molecule type" value="Genomic_DNA"/>
</dbReference>
<proteinExistence type="predicted"/>
<comment type="caution">
    <text evidence="1">The sequence shown here is derived from an EMBL/GenBank/DDBJ whole genome shotgun (WGS) entry which is preliminary data.</text>
</comment>